<proteinExistence type="predicted"/>
<dbReference type="InterPro" id="IPR007922">
    <property type="entry name" value="DciA-like"/>
</dbReference>
<organism evidence="1">
    <name type="scientific">Leptolyngbya sp. NK1-12</name>
    <dbReference type="NCBI Taxonomy" id="2547451"/>
    <lineage>
        <taxon>Bacteria</taxon>
        <taxon>Bacillati</taxon>
        <taxon>Cyanobacteriota</taxon>
        <taxon>Cyanophyceae</taxon>
        <taxon>Leptolyngbyales</taxon>
        <taxon>Leptolyngbyaceae</taxon>
        <taxon>Leptolyngbya group</taxon>
        <taxon>Leptolyngbya</taxon>
    </lineage>
</organism>
<dbReference type="AlphaFoldDB" id="A0AA96WPF4"/>
<accession>A0AA96WPF4</accession>
<reference evidence="1" key="1">
    <citation type="submission" date="2020-05" db="EMBL/GenBank/DDBJ databases">
        <authorList>
            <person name="Zhu T."/>
            <person name="Keshari N."/>
            <person name="Lu X."/>
        </authorList>
    </citation>
    <scope>NUCLEOTIDE SEQUENCE</scope>
    <source>
        <strain evidence="1">NK1-12</strain>
    </source>
</reference>
<gene>
    <name evidence="1" type="ORF">HJG54_26485</name>
</gene>
<dbReference type="PANTHER" id="PTHR36456:SF1">
    <property type="entry name" value="UPF0232 PROTEIN SCO3875"/>
    <property type="match status" value="1"/>
</dbReference>
<name>A0AA96WPF4_9CYAN</name>
<protein>
    <submittedName>
        <fullName evidence="1">DUF721 domain-containing protein</fullName>
    </submittedName>
</protein>
<sequence>MGFQSLPQLLDTIANQESWCKRKQFQLLLACWFDVVGAVVAAQTRPTGIQRRILQVATSSSVWAQNLAFERHRILEKLNARLELDLTDIRFSTAHWQTDKNRQDVENFSEIVILWRDHPSRVSTSCLPRQSRSRDAAPRLARQDPQTAFLNWARTVRAQSQHLPLCPSCHSPTPEGELTRWSVCSLCAAQQFGRVESTRALPKAPLPASGPQPLPIPSDSI</sequence>
<dbReference type="EMBL" id="CP053586">
    <property type="protein sequence ID" value="WNZ26021.1"/>
    <property type="molecule type" value="Genomic_DNA"/>
</dbReference>
<dbReference type="Pfam" id="PF05258">
    <property type="entry name" value="DciA"/>
    <property type="match status" value="1"/>
</dbReference>
<dbReference type="RefSeq" id="WP_316432215.1">
    <property type="nucleotide sequence ID" value="NZ_CP053586.1"/>
</dbReference>
<evidence type="ECO:0000313" key="1">
    <source>
        <dbReference type="EMBL" id="WNZ26021.1"/>
    </source>
</evidence>
<dbReference type="PANTHER" id="PTHR36456">
    <property type="entry name" value="UPF0232 PROTEIN SCO3875"/>
    <property type="match status" value="1"/>
</dbReference>